<dbReference type="Proteomes" id="UP001597052">
    <property type="component" value="Unassembled WGS sequence"/>
</dbReference>
<comment type="caution">
    <text evidence="2">The sequence shown here is derived from an EMBL/GenBank/DDBJ whole genome shotgun (WGS) entry which is preliminary data.</text>
</comment>
<organism evidence="2 3">
    <name type="scientific">Halohasta litorea</name>
    <dbReference type="NCBI Taxonomy" id="869891"/>
    <lineage>
        <taxon>Archaea</taxon>
        <taxon>Methanobacteriati</taxon>
        <taxon>Methanobacteriota</taxon>
        <taxon>Stenosarchaea group</taxon>
        <taxon>Halobacteria</taxon>
        <taxon>Halobacteriales</taxon>
        <taxon>Haloferacaceae</taxon>
        <taxon>Halohasta</taxon>
    </lineage>
</organism>
<feature type="transmembrane region" description="Helical" evidence="1">
    <location>
        <begin position="40"/>
        <end position="58"/>
    </location>
</feature>
<gene>
    <name evidence="2" type="ORF">ACFSBW_06605</name>
</gene>
<accession>A0ABD6D8V0</accession>
<sequence>MDLQYSDRDVGHLLGVWLVIVGLLALSTTRPSYTPVVGPLADPAVFCSLLGLLVVGAARSRYCDLALGAPMSVCGGLVVWSACQQFLVETLPLTGRRLLIALGLVVFGGLFVREGVVIARGRRHRV</sequence>
<keyword evidence="1" id="KW-1133">Transmembrane helix</keyword>
<feature type="transmembrane region" description="Helical" evidence="1">
    <location>
        <begin position="65"/>
        <end position="87"/>
    </location>
</feature>
<protein>
    <recommendedName>
        <fullName evidence="4">SPW repeat-containing protein</fullName>
    </recommendedName>
</protein>
<keyword evidence="1" id="KW-0812">Transmembrane</keyword>
<evidence type="ECO:0008006" key="4">
    <source>
        <dbReference type="Google" id="ProtNLM"/>
    </source>
</evidence>
<feature type="transmembrane region" description="Helical" evidence="1">
    <location>
        <begin position="12"/>
        <end position="28"/>
    </location>
</feature>
<dbReference type="AlphaFoldDB" id="A0ABD6D8V0"/>
<feature type="transmembrane region" description="Helical" evidence="1">
    <location>
        <begin position="99"/>
        <end position="119"/>
    </location>
</feature>
<reference evidence="2 3" key="1">
    <citation type="journal article" date="2019" name="Int. J. Syst. Evol. Microbiol.">
        <title>The Global Catalogue of Microorganisms (GCM) 10K type strain sequencing project: providing services to taxonomists for standard genome sequencing and annotation.</title>
        <authorList>
            <consortium name="The Broad Institute Genomics Platform"/>
            <consortium name="The Broad Institute Genome Sequencing Center for Infectious Disease"/>
            <person name="Wu L."/>
            <person name="Ma J."/>
        </authorList>
    </citation>
    <scope>NUCLEOTIDE SEQUENCE [LARGE SCALE GENOMIC DNA]</scope>
    <source>
        <strain evidence="2 3">CGMCC 1.10593</strain>
    </source>
</reference>
<dbReference type="RefSeq" id="WP_256396855.1">
    <property type="nucleotide sequence ID" value="NZ_JANHDJ010000005.1"/>
</dbReference>
<evidence type="ECO:0000313" key="2">
    <source>
        <dbReference type="EMBL" id="MFD1641543.1"/>
    </source>
</evidence>
<dbReference type="EMBL" id="JBHUDM010000002">
    <property type="protein sequence ID" value="MFD1641543.1"/>
    <property type="molecule type" value="Genomic_DNA"/>
</dbReference>
<evidence type="ECO:0000256" key="1">
    <source>
        <dbReference type="SAM" id="Phobius"/>
    </source>
</evidence>
<proteinExistence type="predicted"/>
<evidence type="ECO:0000313" key="3">
    <source>
        <dbReference type="Proteomes" id="UP001597052"/>
    </source>
</evidence>
<name>A0ABD6D8V0_9EURY</name>
<keyword evidence="1" id="KW-0472">Membrane</keyword>
<keyword evidence="3" id="KW-1185">Reference proteome</keyword>